<keyword evidence="3 4" id="KW-0460">Magnesium</keyword>
<dbReference type="GO" id="GO:0008934">
    <property type="term" value="F:inositol monophosphate 1-phosphatase activity"/>
    <property type="evidence" value="ECO:0007669"/>
    <property type="project" value="TreeGrafter"/>
</dbReference>
<evidence type="ECO:0000256" key="1">
    <source>
        <dbReference type="ARBA" id="ARBA00022723"/>
    </source>
</evidence>
<name>E6S6I5_INTC7</name>
<feature type="binding site" evidence="4">
    <location>
        <position position="234"/>
    </location>
    <ligand>
        <name>Mg(2+)</name>
        <dbReference type="ChEBI" id="CHEBI:18420"/>
        <label>1</label>
        <note>catalytic</note>
    </ligand>
</feature>
<dbReference type="PANTHER" id="PTHR20854:SF4">
    <property type="entry name" value="INOSITOL-1-MONOPHOSPHATASE-RELATED"/>
    <property type="match status" value="1"/>
</dbReference>
<dbReference type="Pfam" id="PF00459">
    <property type="entry name" value="Inositol_P"/>
    <property type="match status" value="1"/>
</dbReference>
<dbReference type="PRINTS" id="PR00377">
    <property type="entry name" value="IMPHPHTASES"/>
</dbReference>
<dbReference type="PANTHER" id="PTHR20854">
    <property type="entry name" value="INOSITOL MONOPHOSPHATASE"/>
    <property type="match status" value="1"/>
</dbReference>
<sequence>MEPPLSSMAWCRMPLGSLPSAGRGYVVAVDTDAVLTLLQDVAEEVITPRFRALASGDVHEKNPGDLVTVADHEAEVLITRALNAAYPDAVVLGEEAHAAEGLLLEAYAGADHAFTVDPVDGTKNFVHGSPDHAVMVSEVRDGEGVRAWIWQPQHGLAYVAERGAGAYRNGERLRRAVPDGDALAGRTSRRAWIGKAFGGLAPLTLTWVSCGIDYPKLVEGETDYLLYGSTRPWDHVPGALLVREAGGAVGRTDGKPYVARDIAAPGLVAAASPAAYDIVWRAVAGG</sequence>
<protein>
    <submittedName>
        <fullName evidence="5">Inositol monophosphatase</fullName>
    </submittedName>
</protein>
<reference evidence="5 6" key="1">
    <citation type="journal article" date="2010" name="Stand. Genomic Sci.">
        <title>Complete genome sequence of Intrasporangium calvum type strain (7 KIP).</title>
        <authorList>
            <person name="Del Rio T.G."/>
            <person name="Chertkov O."/>
            <person name="Yasawong M."/>
            <person name="Lucas S."/>
            <person name="Deshpande S."/>
            <person name="Cheng J.F."/>
            <person name="Detter C."/>
            <person name="Tapia R."/>
            <person name="Han C."/>
            <person name="Goodwin L."/>
            <person name="Pitluck S."/>
            <person name="Liolios K."/>
            <person name="Ivanova N."/>
            <person name="Mavromatis K."/>
            <person name="Pati A."/>
            <person name="Chen A."/>
            <person name="Palaniappan K."/>
            <person name="Land M."/>
            <person name="Hauser L."/>
            <person name="Chang Y.J."/>
            <person name="Jeffries C.D."/>
            <person name="Rohde M."/>
            <person name="Pukall R."/>
            <person name="Sikorski J."/>
            <person name="Goker M."/>
            <person name="Woyke T."/>
            <person name="Bristow J."/>
            <person name="Eisen J.A."/>
            <person name="Markowitz V."/>
            <person name="Hugenholtz P."/>
            <person name="Kyrpides N.C."/>
            <person name="Klenk H.P."/>
            <person name="Lapidus A."/>
        </authorList>
    </citation>
    <scope>NUCLEOTIDE SEQUENCE [LARGE SCALE GENOMIC DNA]</scope>
    <source>
        <strain evidence="6">ATCC 23552 / DSM 43043 / JCM 3097 / NBRC 12989 / 7 KIP</strain>
    </source>
</reference>
<dbReference type="CDD" id="cd01637">
    <property type="entry name" value="IMPase_like"/>
    <property type="match status" value="1"/>
</dbReference>
<dbReference type="KEGG" id="ica:Intca_3528"/>
<dbReference type="InterPro" id="IPR000760">
    <property type="entry name" value="Inositol_monophosphatase-like"/>
</dbReference>
<dbReference type="Gene3D" id="3.40.190.80">
    <property type="match status" value="1"/>
</dbReference>
<dbReference type="AlphaFoldDB" id="E6S6I5"/>
<dbReference type="eggNOG" id="COG0483">
    <property type="taxonomic scope" value="Bacteria"/>
</dbReference>
<feature type="binding site" evidence="4">
    <location>
        <position position="94"/>
    </location>
    <ligand>
        <name>Mg(2+)</name>
        <dbReference type="ChEBI" id="CHEBI:18420"/>
        <label>1</label>
        <note>catalytic</note>
    </ligand>
</feature>
<dbReference type="STRING" id="710696.Intca_3528"/>
<accession>E6S6I5</accession>
<evidence type="ECO:0000256" key="2">
    <source>
        <dbReference type="ARBA" id="ARBA00022801"/>
    </source>
</evidence>
<organism evidence="5 6">
    <name type="scientific">Intrasporangium calvum (strain ATCC 23552 / DSM 43043 / JCM 3097 / NBRC 12989 / NCIMB 10167 / NRRL B-3866 / 7 KIP)</name>
    <dbReference type="NCBI Taxonomy" id="710696"/>
    <lineage>
        <taxon>Bacteria</taxon>
        <taxon>Bacillati</taxon>
        <taxon>Actinomycetota</taxon>
        <taxon>Actinomycetes</taxon>
        <taxon>Micrococcales</taxon>
        <taxon>Intrasporangiaceae</taxon>
        <taxon>Intrasporangium</taxon>
    </lineage>
</organism>
<dbReference type="GO" id="GO:0007165">
    <property type="term" value="P:signal transduction"/>
    <property type="evidence" value="ECO:0007669"/>
    <property type="project" value="TreeGrafter"/>
</dbReference>
<keyword evidence="6" id="KW-1185">Reference proteome</keyword>
<evidence type="ECO:0000313" key="6">
    <source>
        <dbReference type="Proteomes" id="UP000008914"/>
    </source>
</evidence>
<evidence type="ECO:0000256" key="3">
    <source>
        <dbReference type="ARBA" id="ARBA00022842"/>
    </source>
</evidence>
<comment type="cofactor">
    <cofactor evidence="4">
        <name>Mg(2+)</name>
        <dbReference type="ChEBI" id="CHEBI:18420"/>
    </cofactor>
</comment>
<evidence type="ECO:0000256" key="4">
    <source>
        <dbReference type="PIRSR" id="PIRSR600760-2"/>
    </source>
</evidence>
<proteinExistence type="predicted"/>
<feature type="binding site" evidence="4">
    <location>
        <position position="120"/>
    </location>
    <ligand>
        <name>Mg(2+)</name>
        <dbReference type="ChEBI" id="CHEBI:18420"/>
        <label>1</label>
        <note>catalytic</note>
    </ligand>
</feature>
<feature type="binding site" evidence="4">
    <location>
        <position position="117"/>
    </location>
    <ligand>
        <name>Mg(2+)</name>
        <dbReference type="ChEBI" id="CHEBI:18420"/>
        <label>1</label>
        <note>catalytic</note>
    </ligand>
</feature>
<dbReference type="HOGENOM" id="CLU_044118_6_0_11"/>
<dbReference type="GO" id="GO:0006020">
    <property type="term" value="P:inositol metabolic process"/>
    <property type="evidence" value="ECO:0007669"/>
    <property type="project" value="TreeGrafter"/>
</dbReference>
<keyword evidence="2" id="KW-0378">Hydrolase</keyword>
<keyword evidence="1 4" id="KW-0479">Metal-binding</keyword>
<dbReference type="PROSITE" id="PS00629">
    <property type="entry name" value="IMP_1"/>
    <property type="match status" value="1"/>
</dbReference>
<evidence type="ECO:0000313" key="5">
    <source>
        <dbReference type="EMBL" id="ADU50002.1"/>
    </source>
</evidence>
<dbReference type="GO" id="GO:0046872">
    <property type="term" value="F:metal ion binding"/>
    <property type="evidence" value="ECO:0007669"/>
    <property type="project" value="UniProtKB-KW"/>
</dbReference>
<dbReference type="EMBL" id="CP002343">
    <property type="protein sequence ID" value="ADU50002.1"/>
    <property type="molecule type" value="Genomic_DNA"/>
</dbReference>
<dbReference type="InterPro" id="IPR020583">
    <property type="entry name" value="Inositol_monoP_metal-BS"/>
</dbReference>
<dbReference type="Gene3D" id="3.30.540.10">
    <property type="entry name" value="Fructose-1,6-Bisphosphatase, subunit A, domain 1"/>
    <property type="match status" value="1"/>
</dbReference>
<dbReference type="SUPFAM" id="SSF56655">
    <property type="entry name" value="Carbohydrate phosphatase"/>
    <property type="match status" value="1"/>
</dbReference>
<gene>
    <name evidence="5" type="ordered locus">Intca_3528</name>
</gene>
<dbReference type="Proteomes" id="UP000008914">
    <property type="component" value="Chromosome"/>
</dbReference>